<evidence type="ECO:0000256" key="5">
    <source>
        <dbReference type="PROSITE-ProRule" id="PRU01240"/>
    </source>
</evidence>
<dbReference type="CDD" id="cd07491">
    <property type="entry name" value="Peptidases_S8_7"/>
    <property type="match status" value="1"/>
</dbReference>
<dbReference type="GO" id="GO:0006508">
    <property type="term" value="P:proteolysis"/>
    <property type="evidence" value="ECO:0007669"/>
    <property type="project" value="UniProtKB-KW"/>
</dbReference>
<evidence type="ECO:0000313" key="8">
    <source>
        <dbReference type="Proteomes" id="UP000803844"/>
    </source>
</evidence>
<dbReference type="OrthoDB" id="5093543at2759"/>
<dbReference type="PANTHER" id="PTHR43399:SF4">
    <property type="entry name" value="CELL WALL-ASSOCIATED PROTEASE"/>
    <property type="match status" value="1"/>
</dbReference>
<evidence type="ECO:0000256" key="1">
    <source>
        <dbReference type="ARBA" id="ARBA00011073"/>
    </source>
</evidence>
<dbReference type="Pfam" id="PF00082">
    <property type="entry name" value="Peptidase_S8"/>
    <property type="match status" value="1"/>
</dbReference>
<keyword evidence="3 5" id="KW-0378">Hydrolase</keyword>
<dbReference type="Gene3D" id="3.40.50.200">
    <property type="entry name" value="Peptidase S8/S53 domain"/>
    <property type="match status" value="1"/>
</dbReference>
<keyword evidence="4 5" id="KW-0720">Serine protease</keyword>
<dbReference type="PANTHER" id="PTHR43399">
    <property type="entry name" value="SUBTILISIN-RELATED"/>
    <property type="match status" value="1"/>
</dbReference>
<feature type="active site" description="Charge relay system" evidence="5">
    <location>
        <position position="420"/>
    </location>
</feature>
<dbReference type="InterPro" id="IPR036852">
    <property type="entry name" value="Peptidase_S8/S53_dom_sf"/>
</dbReference>
<protein>
    <submittedName>
        <fullName evidence="7">Subtilisin-like protein</fullName>
    </submittedName>
</protein>
<dbReference type="GeneID" id="63834115"/>
<dbReference type="PRINTS" id="PR00723">
    <property type="entry name" value="SUBTILISIN"/>
</dbReference>
<comment type="caution">
    <text evidence="7">The sequence shown here is derived from an EMBL/GenBank/DDBJ whole genome shotgun (WGS) entry which is preliminary data.</text>
</comment>
<feature type="active site" description="Charge relay system" evidence="5">
    <location>
        <position position="204"/>
    </location>
</feature>
<feature type="non-terminal residue" evidence="7">
    <location>
        <position position="1"/>
    </location>
</feature>
<gene>
    <name evidence="7" type="ORF">M406DRAFT_254820</name>
</gene>
<evidence type="ECO:0000256" key="2">
    <source>
        <dbReference type="ARBA" id="ARBA00022670"/>
    </source>
</evidence>
<dbReference type="InterPro" id="IPR051048">
    <property type="entry name" value="Peptidase_S8/S53_subtilisin"/>
</dbReference>
<feature type="domain" description="Peptidase S8/S53" evidence="6">
    <location>
        <begin position="198"/>
        <end position="439"/>
    </location>
</feature>
<dbReference type="SUPFAM" id="SSF52743">
    <property type="entry name" value="Subtilisin-like"/>
    <property type="match status" value="1"/>
</dbReference>
<proteinExistence type="inferred from homology"/>
<dbReference type="InterPro" id="IPR000209">
    <property type="entry name" value="Peptidase_S8/S53_dom"/>
</dbReference>
<keyword evidence="2 5" id="KW-0645">Protease</keyword>
<accession>A0A9P5CPN2</accession>
<sequence>SDVQLYFDFAGPPSVMMRMFKKTFEHVKFDPVLQYVAFPSVKVEEKVDDTSISRRSLGAGRRDMVQFFNWLRKDKKVTRIMKVIVDDSQQPAHSDEAIIEALRDFHVEELHWLKTDLDPITIRTASSEIRELKLRWSGSNATLRGWGEPDGLPKLENLSTLYIELVHELVSLSSTFSQNRKDRYAKKLKGAQQLASPVTVALIDDGVDLVDPSFQDRLYEGKSLSFDLIGENDPKTSQRVHSYHHSEGGHGTVMANLIFRVCPMAKLYIIRIETHRNREGQSRFVTRSAAEAIRAAIDKKVNIISMSWTVAMDLAKPSDDMKDLQSAVQAAHDAKVLMFCSSSDGGQFVEETLPASGNRDHVFRIGAASADGTPFSWAGPVEKLDYILPGVDVVKRRPGHGRGRLLKEKMEEMKSDTGSSVATALAAGLAAMVLTCVKMAAMHTASAPEQHKLGVTEDMVQQLQEHVKMKAALDNLDLTPNKYLQVWFKLNTSQISRGVRFSDSGESEKLERISNMVLTKGFVSKIT</sequence>
<feature type="active site" description="Charge relay system" evidence="5">
    <location>
        <position position="250"/>
    </location>
</feature>
<comment type="similarity">
    <text evidence="1 5">Belongs to the peptidase S8 family.</text>
</comment>
<dbReference type="InterPro" id="IPR023827">
    <property type="entry name" value="Peptidase_S8_Asp-AS"/>
</dbReference>
<dbReference type="PROSITE" id="PS51892">
    <property type="entry name" value="SUBTILASE"/>
    <property type="match status" value="1"/>
</dbReference>
<reference evidence="7" key="1">
    <citation type="journal article" date="2020" name="Phytopathology">
        <title>Genome sequence of the chestnut blight fungus Cryphonectria parasitica EP155: A fundamental resource for an archetypical invasive plant pathogen.</title>
        <authorList>
            <person name="Crouch J.A."/>
            <person name="Dawe A."/>
            <person name="Aerts A."/>
            <person name="Barry K."/>
            <person name="Churchill A.C.L."/>
            <person name="Grimwood J."/>
            <person name="Hillman B."/>
            <person name="Milgroom M.G."/>
            <person name="Pangilinan J."/>
            <person name="Smith M."/>
            <person name="Salamov A."/>
            <person name="Schmutz J."/>
            <person name="Yadav J."/>
            <person name="Grigoriev I.V."/>
            <person name="Nuss D."/>
        </authorList>
    </citation>
    <scope>NUCLEOTIDE SEQUENCE</scope>
    <source>
        <strain evidence="7">EP155</strain>
    </source>
</reference>
<dbReference type="EMBL" id="MU032346">
    <property type="protein sequence ID" value="KAF3766654.1"/>
    <property type="molecule type" value="Genomic_DNA"/>
</dbReference>
<dbReference type="PROSITE" id="PS00136">
    <property type="entry name" value="SUBTILASE_ASP"/>
    <property type="match status" value="1"/>
</dbReference>
<evidence type="ECO:0000259" key="6">
    <source>
        <dbReference type="Pfam" id="PF00082"/>
    </source>
</evidence>
<evidence type="ECO:0000256" key="4">
    <source>
        <dbReference type="ARBA" id="ARBA00022825"/>
    </source>
</evidence>
<evidence type="ECO:0000256" key="3">
    <source>
        <dbReference type="ARBA" id="ARBA00022801"/>
    </source>
</evidence>
<dbReference type="AlphaFoldDB" id="A0A9P5CPN2"/>
<name>A0A9P5CPN2_CRYP1</name>
<keyword evidence="8" id="KW-1185">Reference proteome</keyword>
<dbReference type="Proteomes" id="UP000803844">
    <property type="component" value="Unassembled WGS sequence"/>
</dbReference>
<dbReference type="GO" id="GO:0004252">
    <property type="term" value="F:serine-type endopeptidase activity"/>
    <property type="evidence" value="ECO:0007669"/>
    <property type="project" value="UniProtKB-UniRule"/>
</dbReference>
<dbReference type="RefSeq" id="XP_040777615.1">
    <property type="nucleotide sequence ID" value="XM_040916986.1"/>
</dbReference>
<dbReference type="InterPro" id="IPR015500">
    <property type="entry name" value="Peptidase_S8_subtilisin-rel"/>
</dbReference>
<evidence type="ECO:0000313" key="7">
    <source>
        <dbReference type="EMBL" id="KAF3766654.1"/>
    </source>
</evidence>
<organism evidence="7 8">
    <name type="scientific">Cryphonectria parasitica (strain ATCC 38755 / EP155)</name>
    <dbReference type="NCBI Taxonomy" id="660469"/>
    <lineage>
        <taxon>Eukaryota</taxon>
        <taxon>Fungi</taxon>
        <taxon>Dikarya</taxon>
        <taxon>Ascomycota</taxon>
        <taxon>Pezizomycotina</taxon>
        <taxon>Sordariomycetes</taxon>
        <taxon>Sordariomycetidae</taxon>
        <taxon>Diaporthales</taxon>
        <taxon>Cryphonectriaceae</taxon>
        <taxon>Cryphonectria-Endothia species complex</taxon>
        <taxon>Cryphonectria</taxon>
    </lineage>
</organism>